<name>A0ABD0BGF5_CORUL</name>
<feature type="domain" description="Galactokinase N-terminal" evidence="3">
    <location>
        <begin position="19"/>
        <end position="68"/>
    </location>
</feature>
<dbReference type="Gene3D" id="3.30.230.10">
    <property type="match status" value="1"/>
</dbReference>
<evidence type="ECO:0000313" key="4">
    <source>
        <dbReference type="EMBL" id="GJJ43028.1"/>
    </source>
</evidence>
<keyword evidence="1" id="KW-0547">Nucleotide-binding</keyword>
<dbReference type="InterPro" id="IPR019539">
    <property type="entry name" value="GalKase_N"/>
</dbReference>
<dbReference type="EMBL" id="BQFK01000003">
    <property type="protein sequence ID" value="GJJ43028.1"/>
    <property type="molecule type" value="Genomic_DNA"/>
</dbReference>
<keyword evidence="2" id="KW-0067">ATP-binding</keyword>
<dbReference type="InterPro" id="IPR036554">
    <property type="entry name" value="GHMP_kinase_C_sf"/>
</dbReference>
<dbReference type="PANTHER" id="PTHR10457">
    <property type="entry name" value="MEVALONATE KINASE/GALACTOKINASE"/>
    <property type="match status" value="1"/>
</dbReference>
<proteinExistence type="predicted"/>
<sequence length="431" mass="46011">MPVWPHPEVNVVDHALQLHSRRIGCESDLISAASAPATWSLIGDHTDHAGGVVLTSLSDLRTAVAISPRGDDRVSVNFYQFTQTGELSELPPTTASLEDVTLWQSSLTSSDGSAQAIPSAPENTEASRLAVLIYTMVHRQMLSRDSRGFDITVINQIPPHAGLGENEAMLVATALSLAGDYEEIDSAPVRAKFAEVCFQAAIAMGDRPVLRARFTTALRGATGQLNIIDYADGSITQAAHPIGDPTRTVALVVAPPTHSDRAQEVLRREKFIAEATKAFAAESLRMLPDAESRVIDWLRAVHEIKGPDDIPPIEEATQWLDFLTTETSAALELTQAVRSRRHADMFPLLCNSQANTEKLYGVTGADSALAQLCLVRGALSARSAAAGLSDAVVVLVERSRVENFAADASADGLTVVELLDGHVAAPALSTS</sequence>
<evidence type="ECO:0000313" key="5">
    <source>
        <dbReference type="Proteomes" id="UP001205910"/>
    </source>
</evidence>
<dbReference type="GO" id="GO:0005975">
    <property type="term" value="P:carbohydrate metabolic process"/>
    <property type="evidence" value="ECO:0007669"/>
    <property type="project" value="UniProtKB-ARBA"/>
</dbReference>
<protein>
    <submittedName>
        <fullName evidence="4">Galactokinase</fullName>
    </submittedName>
</protein>
<evidence type="ECO:0000259" key="3">
    <source>
        <dbReference type="Pfam" id="PF10509"/>
    </source>
</evidence>
<dbReference type="Pfam" id="PF10509">
    <property type="entry name" value="GalKase_gal_bdg"/>
    <property type="match status" value="1"/>
</dbReference>
<dbReference type="PANTHER" id="PTHR10457:SF7">
    <property type="entry name" value="GALACTOKINASE-RELATED"/>
    <property type="match status" value="1"/>
</dbReference>
<evidence type="ECO:0000256" key="1">
    <source>
        <dbReference type="ARBA" id="ARBA00022741"/>
    </source>
</evidence>
<dbReference type="PRINTS" id="PR00959">
    <property type="entry name" value="MEVGALKINASE"/>
</dbReference>
<gene>
    <name evidence="4" type="ORF">CULCOIPH005_12170</name>
</gene>
<dbReference type="SUPFAM" id="SSF54211">
    <property type="entry name" value="Ribosomal protein S5 domain 2-like"/>
    <property type="match status" value="1"/>
</dbReference>
<dbReference type="Proteomes" id="UP001205910">
    <property type="component" value="Unassembled WGS sequence"/>
</dbReference>
<dbReference type="InterPro" id="IPR020568">
    <property type="entry name" value="Ribosomal_Su5_D2-typ_SF"/>
</dbReference>
<dbReference type="Gene3D" id="3.30.70.890">
    <property type="entry name" value="GHMP kinase, C-terminal domain"/>
    <property type="match status" value="1"/>
</dbReference>
<dbReference type="AlphaFoldDB" id="A0ABD0BGF5"/>
<accession>A0ABD0BGF5</accession>
<reference evidence="4 5" key="1">
    <citation type="submission" date="2021-11" db="EMBL/GenBank/DDBJ databases">
        <title>Whole genome sequences of diphtheriae toxin producing Corynebacterium ulcerans isolates from cats in Osaka, Japan.</title>
        <authorList>
            <person name="Umeda K."/>
            <person name="Hirai Y."/>
        </authorList>
    </citation>
    <scope>NUCLEOTIDE SEQUENCE [LARGE SCALE GENOMIC DNA]</scope>
    <source>
        <strain evidence="4 5">12109B-1</strain>
    </source>
</reference>
<evidence type="ECO:0000256" key="2">
    <source>
        <dbReference type="ARBA" id="ARBA00022840"/>
    </source>
</evidence>
<dbReference type="InterPro" id="IPR014721">
    <property type="entry name" value="Ribsml_uS5_D2-typ_fold_subgr"/>
</dbReference>
<dbReference type="RefSeq" id="WP_014836640.1">
    <property type="nucleotide sequence ID" value="NZ_AP019662.1"/>
</dbReference>
<comment type="caution">
    <text evidence="4">The sequence shown here is derived from an EMBL/GenBank/DDBJ whole genome shotgun (WGS) entry which is preliminary data.</text>
</comment>
<organism evidence="4 5">
    <name type="scientific">Corynebacterium ulcerans</name>
    <dbReference type="NCBI Taxonomy" id="65058"/>
    <lineage>
        <taxon>Bacteria</taxon>
        <taxon>Bacillati</taxon>
        <taxon>Actinomycetota</taxon>
        <taxon>Actinomycetes</taxon>
        <taxon>Mycobacteriales</taxon>
        <taxon>Corynebacteriaceae</taxon>
        <taxon>Corynebacterium</taxon>
    </lineage>
</organism>
<dbReference type="GO" id="GO:0005524">
    <property type="term" value="F:ATP binding"/>
    <property type="evidence" value="ECO:0007669"/>
    <property type="project" value="UniProtKB-KW"/>
</dbReference>